<dbReference type="AlphaFoldDB" id="A0AAN8UFN7"/>
<dbReference type="PANTHER" id="PTHR34568:SF4">
    <property type="entry name" value="OS02G0638000 PROTEIN"/>
    <property type="match status" value="1"/>
</dbReference>
<proteinExistence type="predicted"/>
<dbReference type="Proteomes" id="UP001370490">
    <property type="component" value="Unassembled WGS sequence"/>
</dbReference>
<reference evidence="3 4" key="1">
    <citation type="submission" date="2023-12" db="EMBL/GenBank/DDBJ databases">
        <title>A high-quality genome assembly for Dillenia turbinata (Dilleniales).</title>
        <authorList>
            <person name="Chanderbali A."/>
        </authorList>
    </citation>
    <scope>NUCLEOTIDE SEQUENCE [LARGE SCALE GENOMIC DNA]</scope>
    <source>
        <strain evidence="3">LSX21</strain>
        <tissue evidence="3">Leaf</tissue>
    </source>
</reference>
<dbReference type="Pfam" id="PF25896">
    <property type="entry name" value="HTH_AT3G52170"/>
    <property type="match status" value="1"/>
</dbReference>
<keyword evidence="4" id="KW-1185">Reference proteome</keyword>
<protein>
    <recommendedName>
        <fullName evidence="2">AT3G52170-like helix-turn-helix domain-containing protein</fullName>
    </recommendedName>
</protein>
<feature type="region of interest" description="Disordered" evidence="1">
    <location>
        <begin position="210"/>
        <end position="264"/>
    </location>
</feature>
<accession>A0AAN8UFN7</accession>
<evidence type="ECO:0000313" key="3">
    <source>
        <dbReference type="EMBL" id="KAK6914560.1"/>
    </source>
</evidence>
<feature type="compositionally biased region" description="Polar residues" evidence="1">
    <location>
        <begin position="219"/>
        <end position="239"/>
    </location>
</feature>
<feature type="compositionally biased region" description="Polar residues" evidence="1">
    <location>
        <begin position="248"/>
        <end position="258"/>
    </location>
</feature>
<sequence>MSRVGVRVHSPLNRDHRSKLQDFFAVATGWHERSFASASVASSKAPEPQNVRKRISKEQRQALVESFVNKYRAMNAGKFPTTSGAVKEVGGSYYVVKYIIQELQSRTKMSPATDQCVLGKGVVKEVKSLAKVEQSSIAVDSKLQKAVCFNDLNGKNSGKLDHEAKCYPQNSVSIEKSSLEDAVEHIEAVDHSTFETTSQELKGEHLEASFLPPKKPEDTNGNSLPGFNDSNQEVAQFQASSHSDDSSMKVSQKQNNDQEVPKESSLWRDLKSFAYGVVSMWRKL</sequence>
<dbReference type="InterPro" id="IPR058942">
    <property type="entry name" value="AT3G52170-like"/>
</dbReference>
<gene>
    <name evidence="3" type="ORF">RJ641_021881</name>
</gene>
<dbReference type="PANTHER" id="PTHR34568">
    <property type="entry name" value="RRM DOMAIN-CONTAINING PROTEIN"/>
    <property type="match status" value="1"/>
</dbReference>
<evidence type="ECO:0000256" key="1">
    <source>
        <dbReference type="SAM" id="MobiDB-lite"/>
    </source>
</evidence>
<evidence type="ECO:0000313" key="4">
    <source>
        <dbReference type="Proteomes" id="UP001370490"/>
    </source>
</evidence>
<dbReference type="EMBL" id="JBAMMX010000026">
    <property type="protein sequence ID" value="KAK6914560.1"/>
    <property type="molecule type" value="Genomic_DNA"/>
</dbReference>
<feature type="domain" description="AT3G52170-like helix-turn-helix" evidence="2">
    <location>
        <begin position="56"/>
        <end position="104"/>
    </location>
</feature>
<comment type="caution">
    <text evidence="3">The sequence shown here is derived from an EMBL/GenBank/DDBJ whole genome shotgun (WGS) entry which is preliminary data.</text>
</comment>
<evidence type="ECO:0000259" key="2">
    <source>
        <dbReference type="Pfam" id="PF25896"/>
    </source>
</evidence>
<organism evidence="3 4">
    <name type="scientific">Dillenia turbinata</name>
    <dbReference type="NCBI Taxonomy" id="194707"/>
    <lineage>
        <taxon>Eukaryota</taxon>
        <taxon>Viridiplantae</taxon>
        <taxon>Streptophyta</taxon>
        <taxon>Embryophyta</taxon>
        <taxon>Tracheophyta</taxon>
        <taxon>Spermatophyta</taxon>
        <taxon>Magnoliopsida</taxon>
        <taxon>eudicotyledons</taxon>
        <taxon>Gunneridae</taxon>
        <taxon>Pentapetalae</taxon>
        <taxon>Dilleniales</taxon>
        <taxon>Dilleniaceae</taxon>
        <taxon>Dillenia</taxon>
    </lineage>
</organism>
<dbReference type="InterPro" id="IPR058941">
    <property type="entry name" value="HTH_AT3G52170-like"/>
</dbReference>
<name>A0AAN8UFN7_9MAGN</name>